<feature type="compositionally biased region" description="Polar residues" evidence="1">
    <location>
        <begin position="217"/>
        <end position="227"/>
    </location>
</feature>
<feature type="compositionally biased region" description="Basic and acidic residues" evidence="1">
    <location>
        <begin position="232"/>
        <end position="242"/>
    </location>
</feature>
<name>A0A1D1VEG1_RAMVA</name>
<dbReference type="InterPro" id="IPR000953">
    <property type="entry name" value="Chromo/chromo_shadow_dom"/>
</dbReference>
<dbReference type="CDD" id="cd00024">
    <property type="entry name" value="CD_CSD"/>
    <property type="match status" value="1"/>
</dbReference>
<evidence type="ECO:0000313" key="3">
    <source>
        <dbReference type="EMBL" id="GAV00022.1"/>
    </source>
</evidence>
<dbReference type="Proteomes" id="UP000186922">
    <property type="component" value="Unassembled WGS sequence"/>
</dbReference>
<accession>A0A1D1VEG1</accession>
<comment type="caution">
    <text evidence="3">The sequence shown here is derived from an EMBL/GenBank/DDBJ whole genome shotgun (WGS) entry which is preliminary data.</text>
</comment>
<protein>
    <recommendedName>
        <fullName evidence="2">Chromo domain-containing protein</fullName>
    </recommendedName>
</protein>
<keyword evidence="4" id="KW-1185">Reference proteome</keyword>
<dbReference type="AlphaFoldDB" id="A0A1D1VEG1"/>
<organism evidence="3 4">
    <name type="scientific">Ramazzottius varieornatus</name>
    <name type="common">Water bear</name>
    <name type="synonym">Tardigrade</name>
    <dbReference type="NCBI Taxonomy" id="947166"/>
    <lineage>
        <taxon>Eukaryota</taxon>
        <taxon>Metazoa</taxon>
        <taxon>Ecdysozoa</taxon>
        <taxon>Tardigrada</taxon>
        <taxon>Eutardigrada</taxon>
        <taxon>Parachela</taxon>
        <taxon>Hypsibioidea</taxon>
        <taxon>Ramazzottiidae</taxon>
        <taxon>Ramazzottius</taxon>
    </lineage>
</organism>
<feature type="region of interest" description="Disordered" evidence="1">
    <location>
        <begin position="217"/>
        <end position="242"/>
    </location>
</feature>
<evidence type="ECO:0000259" key="2">
    <source>
        <dbReference type="PROSITE" id="PS50013"/>
    </source>
</evidence>
<evidence type="ECO:0000313" key="4">
    <source>
        <dbReference type="Proteomes" id="UP000186922"/>
    </source>
</evidence>
<feature type="domain" description="Chromo" evidence="2">
    <location>
        <begin position="258"/>
        <end position="284"/>
    </location>
</feature>
<evidence type="ECO:0000256" key="1">
    <source>
        <dbReference type="SAM" id="MobiDB-lite"/>
    </source>
</evidence>
<dbReference type="PROSITE" id="PS50013">
    <property type="entry name" value="CHROMO_2"/>
    <property type="match status" value="1"/>
</dbReference>
<gene>
    <name evidence="3" type="primary">RvY_10936-1</name>
    <name evidence="3" type="synonym">RvY_10936.1</name>
    <name evidence="3" type="ORF">RvY_10936</name>
</gene>
<reference evidence="3 4" key="1">
    <citation type="journal article" date="2016" name="Nat. Commun.">
        <title>Extremotolerant tardigrade genome and improved radiotolerance of human cultured cells by tardigrade-unique protein.</title>
        <authorList>
            <person name="Hashimoto T."/>
            <person name="Horikawa D.D."/>
            <person name="Saito Y."/>
            <person name="Kuwahara H."/>
            <person name="Kozuka-Hata H."/>
            <person name="Shin-I T."/>
            <person name="Minakuchi Y."/>
            <person name="Ohishi K."/>
            <person name="Motoyama A."/>
            <person name="Aizu T."/>
            <person name="Enomoto A."/>
            <person name="Kondo K."/>
            <person name="Tanaka S."/>
            <person name="Hara Y."/>
            <person name="Koshikawa S."/>
            <person name="Sagara H."/>
            <person name="Miura T."/>
            <person name="Yokobori S."/>
            <person name="Miyagawa K."/>
            <person name="Suzuki Y."/>
            <person name="Kubo T."/>
            <person name="Oyama M."/>
            <person name="Kohara Y."/>
            <person name="Fujiyama A."/>
            <person name="Arakawa K."/>
            <person name="Katayama T."/>
            <person name="Toyoda A."/>
            <person name="Kunieda T."/>
        </authorList>
    </citation>
    <scope>NUCLEOTIDE SEQUENCE [LARGE SCALE GENOMIC DNA]</scope>
    <source>
        <strain evidence="3 4">YOKOZUNA-1</strain>
    </source>
</reference>
<dbReference type="EMBL" id="BDGG01000005">
    <property type="protein sequence ID" value="GAV00022.1"/>
    <property type="molecule type" value="Genomic_DNA"/>
</dbReference>
<dbReference type="InterPro" id="IPR016197">
    <property type="entry name" value="Chromo-like_dom_sf"/>
</dbReference>
<proteinExistence type="predicted"/>
<dbReference type="Gene3D" id="2.40.50.40">
    <property type="match status" value="1"/>
</dbReference>
<dbReference type="SUPFAM" id="SSF54160">
    <property type="entry name" value="Chromo domain-like"/>
    <property type="match status" value="1"/>
</dbReference>
<sequence>MTKRDAKMCELADSNLPRKGFFSKNHQSEVSAVFENPAEDEKRVRLDAAVEDILKNAKEFRNVRVKYRFSYAELDQALIEKGAADLVRSSLKRRQQFKPDASVLERAKAAVKDAVANRLSLTAAARIHKVGYKTLLRYGIEKGIALPQRSKTAPGLVGFRMENALRDVLDDKMSAKRASKHHKVGHRRLSRCLKAQGYIFDKTAETSGKWVKKSENSEQQLLTATTSDNEDEKWRENEERASAQDALAVEAEKPERDLEIEKIMDYRVQRQYLVKWQGEEKPTWVNGDVFVGLTNLQIK</sequence>